<evidence type="ECO:0000313" key="2">
    <source>
        <dbReference type="EMBL" id="KFB78592.1"/>
    </source>
</evidence>
<sequence>MLRLPALTLTEPASPEEKVEVLIYPPLKIEMFPLTATSTLPPLPVEPKAALPIPAVEPWPSMIRLPALTFTDPASPEDEVEESILPAPNSETCSVATTSTLPPLPAVP</sequence>
<keyword evidence="3" id="KW-1185">Reference proteome</keyword>
<dbReference type="Proteomes" id="UP000021315">
    <property type="component" value="Unassembled WGS sequence"/>
</dbReference>
<dbReference type="AlphaFoldDB" id="A0A080MBB9"/>
<feature type="compositionally biased region" description="Polar residues" evidence="1">
    <location>
        <begin position="89"/>
        <end position="101"/>
    </location>
</feature>
<feature type="region of interest" description="Disordered" evidence="1">
    <location>
        <begin position="72"/>
        <end position="108"/>
    </location>
</feature>
<reference evidence="2" key="1">
    <citation type="submission" date="2014-02" db="EMBL/GenBank/DDBJ databases">
        <title>Expanding our view of genomic diversity in Candidatus Accumulibacter clades.</title>
        <authorList>
            <person name="Skennerton C.T."/>
            <person name="Barr J.J."/>
            <person name="Slater F.R."/>
            <person name="Bond P.L."/>
            <person name="Tyson G.W."/>
        </authorList>
    </citation>
    <scope>NUCLEOTIDE SEQUENCE [LARGE SCALE GENOMIC DNA]</scope>
</reference>
<evidence type="ECO:0000313" key="3">
    <source>
        <dbReference type="Proteomes" id="UP000021315"/>
    </source>
</evidence>
<gene>
    <name evidence="2" type="ORF">AW06_000055</name>
</gene>
<proteinExistence type="predicted"/>
<comment type="caution">
    <text evidence="2">The sequence shown here is derived from an EMBL/GenBank/DDBJ whole genome shotgun (WGS) entry which is preliminary data.</text>
</comment>
<name>A0A080MBB9_9PROT</name>
<organism evidence="2 3">
    <name type="scientific">Candidatus Accumulibacter cognatus</name>
    <dbReference type="NCBI Taxonomy" id="2954383"/>
    <lineage>
        <taxon>Bacteria</taxon>
        <taxon>Pseudomonadati</taxon>
        <taxon>Pseudomonadota</taxon>
        <taxon>Betaproteobacteria</taxon>
        <taxon>Candidatus Accumulibacter</taxon>
    </lineage>
</organism>
<evidence type="ECO:0000256" key="1">
    <source>
        <dbReference type="SAM" id="MobiDB-lite"/>
    </source>
</evidence>
<accession>A0A080MBB9</accession>
<protein>
    <submittedName>
        <fullName evidence="2">Uncharacterized protein</fullName>
    </submittedName>
</protein>
<dbReference type="EMBL" id="JDST02000002">
    <property type="protein sequence ID" value="KFB78592.1"/>
    <property type="molecule type" value="Genomic_DNA"/>
</dbReference>